<dbReference type="OrthoDB" id="4161376at2759"/>
<keyword evidence="4 6" id="KW-1133">Transmembrane helix</keyword>
<evidence type="ECO:0000256" key="4">
    <source>
        <dbReference type="ARBA" id="ARBA00022989"/>
    </source>
</evidence>
<feature type="transmembrane region" description="Helical" evidence="6">
    <location>
        <begin position="437"/>
        <end position="455"/>
    </location>
</feature>
<feature type="transmembrane region" description="Helical" evidence="6">
    <location>
        <begin position="255"/>
        <end position="275"/>
    </location>
</feature>
<dbReference type="Proteomes" id="UP000800041">
    <property type="component" value="Unassembled WGS sequence"/>
</dbReference>
<keyword evidence="2" id="KW-0813">Transport</keyword>
<proteinExistence type="predicted"/>
<reference evidence="8" key="1">
    <citation type="journal article" date="2020" name="Stud. Mycol.">
        <title>101 Dothideomycetes genomes: a test case for predicting lifestyles and emergence of pathogens.</title>
        <authorList>
            <person name="Haridas S."/>
            <person name="Albert R."/>
            <person name="Binder M."/>
            <person name="Bloem J."/>
            <person name="Labutti K."/>
            <person name="Salamov A."/>
            <person name="Andreopoulos B."/>
            <person name="Baker S."/>
            <person name="Barry K."/>
            <person name="Bills G."/>
            <person name="Bluhm B."/>
            <person name="Cannon C."/>
            <person name="Castanera R."/>
            <person name="Culley D."/>
            <person name="Daum C."/>
            <person name="Ezra D."/>
            <person name="Gonzalez J."/>
            <person name="Henrissat B."/>
            <person name="Kuo A."/>
            <person name="Liang C."/>
            <person name="Lipzen A."/>
            <person name="Lutzoni F."/>
            <person name="Magnuson J."/>
            <person name="Mondo S."/>
            <person name="Nolan M."/>
            <person name="Ohm R."/>
            <person name="Pangilinan J."/>
            <person name="Park H.-J."/>
            <person name="Ramirez L."/>
            <person name="Alfaro M."/>
            <person name="Sun H."/>
            <person name="Tritt A."/>
            <person name="Yoshinaga Y."/>
            <person name="Zwiers L.-H."/>
            <person name="Turgeon B."/>
            <person name="Goodwin S."/>
            <person name="Spatafora J."/>
            <person name="Crous P."/>
            <person name="Grigoriev I."/>
        </authorList>
    </citation>
    <scope>NUCLEOTIDE SEQUENCE</scope>
    <source>
        <strain evidence="8">CBS 113979</strain>
    </source>
</reference>
<feature type="transmembrane region" description="Helical" evidence="6">
    <location>
        <begin position="214"/>
        <end position="235"/>
    </location>
</feature>
<dbReference type="GO" id="GO:0022857">
    <property type="term" value="F:transmembrane transporter activity"/>
    <property type="evidence" value="ECO:0007669"/>
    <property type="project" value="InterPro"/>
</dbReference>
<dbReference type="SUPFAM" id="SSF103473">
    <property type="entry name" value="MFS general substrate transporter"/>
    <property type="match status" value="1"/>
</dbReference>
<comment type="subcellular location">
    <subcellularLocation>
        <location evidence="1">Membrane</location>
        <topology evidence="1">Multi-pass membrane protein</topology>
    </subcellularLocation>
</comment>
<protein>
    <submittedName>
        <fullName evidence="8">MFS general substrate transporter</fullName>
    </submittedName>
</protein>
<evidence type="ECO:0000256" key="3">
    <source>
        <dbReference type="ARBA" id="ARBA00022692"/>
    </source>
</evidence>
<accession>A0A6G1GIB7</accession>
<dbReference type="PANTHER" id="PTHR23501">
    <property type="entry name" value="MAJOR FACILITATOR SUPERFAMILY"/>
    <property type="match status" value="1"/>
</dbReference>
<name>A0A6G1GIB7_9PEZI</name>
<feature type="transmembrane region" description="Helical" evidence="6">
    <location>
        <begin position="71"/>
        <end position="91"/>
    </location>
</feature>
<dbReference type="InterPro" id="IPR036259">
    <property type="entry name" value="MFS_trans_sf"/>
</dbReference>
<keyword evidence="9" id="KW-1185">Reference proteome</keyword>
<dbReference type="PANTHER" id="PTHR23501:SF195">
    <property type="entry name" value="PEP5"/>
    <property type="match status" value="1"/>
</dbReference>
<feature type="transmembrane region" description="Helical" evidence="6">
    <location>
        <begin position="14"/>
        <end position="33"/>
    </location>
</feature>
<dbReference type="EMBL" id="ML977229">
    <property type="protein sequence ID" value="KAF1980676.1"/>
    <property type="molecule type" value="Genomic_DNA"/>
</dbReference>
<organism evidence="8 9">
    <name type="scientific">Aulographum hederae CBS 113979</name>
    <dbReference type="NCBI Taxonomy" id="1176131"/>
    <lineage>
        <taxon>Eukaryota</taxon>
        <taxon>Fungi</taxon>
        <taxon>Dikarya</taxon>
        <taxon>Ascomycota</taxon>
        <taxon>Pezizomycotina</taxon>
        <taxon>Dothideomycetes</taxon>
        <taxon>Pleosporomycetidae</taxon>
        <taxon>Aulographales</taxon>
        <taxon>Aulographaceae</taxon>
    </lineage>
</organism>
<feature type="transmembrane region" description="Helical" evidence="6">
    <location>
        <begin position="313"/>
        <end position="332"/>
    </location>
</feature>
<evidence type="ECO:0000313" key="9">
    <source>
        <dbReference type="Proteomes" id="UP000800041"/>
    </source>
</evidence>
<keyword evidence="5 6" id="KW-0472">Membrane</keyword>
<feature type="transmembrane region" description="Helical" evidence="6">
    <location>
        <begin position="40"/>
        <end position="59"/>
    </location>
</feature>
<evidence type="ECO:0000313" key="8">
    <source>
        <dbReference type="EMBL" id="KAF1980676.1"/>
    </source>
</evidence>
<dbReference type="GO" id="GO:0005886">
    <property type="term" value="C:plasma membrane"/>
    <property type="evidence" value="ECO:0007669"/>
    <property type="project" value="TreeGrafter"/>
</dbReference>
<keyword evidence="3 6" id="KW-0812">Transmembrane</keyword>
<evidence type="ECO:0000256" key="6">
    <source>
        <dbReference type="SAM" id="Phobius"/>
    </source>
</evidence>
<dbReference type="AlphaFoldDB" id="A0A6G1GIB7"/>
<feature type="transmembrane region" description="Helical" evidence="6">
    <location>
        <begin position="173"/>
        <end position="194"/>
    </location>
</feature>
<gene>
    <name evidence="8" type="ORF">K402DRAFT_275212</name>
</gene>
<sequence length="481" mass="51276">MICGANSDLFGRRWFLIMGNVLMLAGYIMGGVAKNATTEIAAFAIIGFGAGNAQLAAFALPELLPNKWRHISVTIADLGTWLAVVVGPIAARYAIRHGDAWRWLFYAPAIGAALSVVALYFLYYPPAHPRGLGFKRALKELDYGGAMLFILSATLILVGIVYTIILPSNSPTVIGLLVSGFATLIAFGLYEHFAPLKQPLTPTHIFTADYGREFTFPFIVGFVVTMFYYMTNIVYPTQIAVFFTTEASPLSETLILSLPSNLGLVAGEIFLMLFGTRIGHWKWALTASVFIMVLFGALLGLGNPERKGMMMGFVFLSQVGFGWAQMMSITFIQMGVPQVELGISGGLAGVSRFAGGAIAISVYSTILANVQGSWATKLVPAAAEAAGLPSSSVPALLAALPLGSAALQQVPGISMDIIVAAGAAFQESYVHGLRTTALSSLAFGIVAIIACALCNDIGPKMNDKIEVFLENDKFAGQNTYH</sequence>
<dbReference type="Gene3D" id="1.20.1250.20">
    <property type="entry name" value="MFS general substrate transporter like domains"/>
    <property type="match status" value="1"/>
</dbReference>
<evidence type="ECO:0000256" key="2">
    <source>
        <dbReference type="ARBA" id="ARBA00022448"/>
    </source>
</evidence>
<feature type="transmembrane region" description="Helical" evidence="6">
    <location>
        <begin position="143"/>
        <end position="166"/>
    </location>
</feature>
<dbReference type="InterPro" id="IPR020846">
    <property type="entry name" value="MFS_dom"/>
</dbReference>
<feature type="transmembrane region" description="Helical" evidence="6">
    <location>
        <begin position="103"/>
        <end position="123"/>
    </location>
</feature>
<dbReference type="InterPro" id="IPR010573">
    <property type="entry name" value="MFS_Str1/Tri12-like"/>
</dbReference>
<dbReference type="PROSITE" id="PS50850">
    <property type="entry name" value="MFS"/>
    <property type="match status" value="1"/>
</dbReference>
<feature type="domain" description="Major facilitator superfamily (MFS) profile" evidence="7">
    <location>
        <begin position="1"/>
        <end position="404"/>
    </location>
</feature>
<dbReference type="Pfam" id="PF06609">
    <property type="entry name" value="TRI12"/>
    <property type="match status" value="1"/>
</dbReference>
<evidence type="ECO:0000256" key="1">
    <source>
        <dbReference type="ARBA" id="ARBA00004141"/>
    </source>
</evidence>
<feature type="transmembrane region" description="Helical" evidence="6">
    <location>
        <begin position="281"/>
        <end position="301"/>
    </location>
</feature>
<evidence type="ECO:0000259" key="7">
    <source>
        <dbReference type="PROSITE" id="PS50850"/>
    </source>
</evidence>
<evidence type="ECO:0000256" key="5">
    <source>
        <dbReference type="ARBA" id="ARBA00023136"/>
    </source>
</evidence>